<dbReference type="InterPro" id="IPR017520">
    <property type="entry name" value="CHP03086"/>
</dbReference>
<reference evidence="2 3" key="1">
    <citation type="submission" date="2024-10" db="EMBL/GenBank/DDBJ databases">
        <title>The Natural Products Discovery Center: Release of the First 8490 Sequenced Strains for Exploring Actinobacteria Biosynthetic Diversity.</title>
        <authorList>
            <person name="Kalkreuter E."/>
            <person name="Kautsar S.A."/>
            <person name="Yang D."/>
            <person name="Bader C.D."/>
            <person name="Teijaro C.N."/>
            <person name="Fluegel L."/>
            <person name="Davis C.M."/>
            <person name="Simpson J.R."/>
            <person name="Lauterbach L."/>
            <person name="Steele A.D."/>
            <person name="Gui C."/>
            <person name="Meng S."/>
            <person name="Li G."/>
            <person name="Viehrig K."/>
            <person name="Ye F."/>
            <person name="Su P."/>
            <person name="Kiefer A.F."/>
            <person name="Nichols A."/>
            <person name="Cepeda A.J."/>
            <person name="Yan W."/>
            <person name="Fan B."/>
            <person name="Jiang Y."/>
            <person name="Adhikari A."/>
            <person name="Zheng C.-J."/>
            <person name="Schuster L."/>
            <person name="Cowan T.M."/>
            <person name="Smanski M.J."/>
            <person name="Chevrette M.G."/>
            <person name="De Carvalho L.P.S."/>
            <person name="Shen B."/>
        </authorList>
    </citation>
    <scope>NUCLEOTIDE SEQUENCE [LARGE SCALE GENOMIC DNA]</scope>
    <source>
        <strain evidence="2 3">NPDC019275</strain>
    </source>
</reference>
<dbReference type="Proteomes" id="UP001611415">
    <property type="component" value="Unassembled WGS sequence"/>
</dbReference>
<evidence type="ECO:0000313" key="2">
    <source>
        <dbReference type="EMBL" id="MFI2473522.1"/>
    </source>
</evidence>
<feature type="domain" description="Mycothiol-dependent maleylpyruvate isomerase metal-binding" evidence="1">
    <location>
        <begin position="30"/>
        <end position="145"/>
    </location>
</feature>
<dbReference type="InterPro" id="IPR017517">
    <property type="entry name" value="Maleyloyr_isom"/>
</dbReference>
<dbReference type="RefSeq" id="WP_397092210.1">
    <property type="nucleotide sequence ID" value="NZ_JBIRYO010000005.1"/>
</dbReference>
<accession>A0ABW7WXE9</accession>
<organism evidence="2 3">
    <name type="scientific">Nocardia xishanensis</name>
    <dbReference type="NCBI Taxonomy" id="238964"/>
    <lineage>
        <taxon>Bacteria</taxon>
        <taxon>Bacillati</taxon>
        <taxon>Actinomycetota</taxon>
        <taxon>Actinomycetes</taxon>
        <taxon>Mycobacteriales</taxon>
        <taxon>Nocardiaceae</taxon>
        <taxon>Nocardia</taxon>
    </lineage>
</organism>
<comment type="caution">
    <text evidence="2">The sequence shown here is derived from an EMBL/GenBank/DDBJ whole genome shotgun (WGS) entry which is preliminary data.</text>
</comment>
<evidence type="ECO:0000313" key="3">
    <source>
        <dbReference type="Proteomes" id="UP001611415"/>
    </source>
</evidence>
<protein>
    <submittedName>
        <fullName evidence="2">TIGR03086 family metal-binding protein</fullName>
    </submittedName>
</protein>
<dbReference type="InterPro" id="IPR024344">
    <property type="entry name" value="MDMPI_metal-binding"/>
</dbReference>
<dbReference type="Pfam" id="PF11716">
    <property type="entry name" value="MDMPI_N"/>
    <property type="match status" value="1"/>
</dbReference>
<dbReference type="EMBL" id="JBIRYO010000005">
    <property type="protein sequence ID" value="MFI2473522.1"/>
    <property type="molecule type" value="Genomic_DNA"/>
</dbReference>
<keyword evidence="3" id="KW-1185">Reference proteome</keyword>
<dbReference type="SUPFAM" id="SSF109854">
    <property type="entry name" value="DinB/YfiT-like putative metalloenzymes"/>
    <property type="match status" value="1"/>
</dbReference>
<sequence>MSIESEGKATETTESNERLRALHARAVGLSAGVVARVDAEQLSDETPCAGWDLRALLAHMATQDRGFAGAVRGSEDPGAWEVRPAADPVADYLAAAEEVVAAFAEPGVFERTVLLPEFSTRHRFPAATVIRFHLVDSVVHAWDVARSIGQTVDPDPELALMALEVAAAVPDGPERSAPGAAFAPALTADDAGSTMERVLRQLGRAPEWTPNSLRA</sequence>
<gene>
    <name evidence="2" type="ORF">ACH49W_09105</name>
</gene>
<dbReference type="NCBIfam" id="TIGR03083">
    <property type="entry name" value="maleylpyruvate isomerase family mycothiol-dependent enzyme"/>
    <property type="match status" value="1"/>
</dbReference>
<dbReference type="InterPro" id="IPR034660">
    <property type="entry name" value="DinB/YfiT-like"/>
</dbReference>
<dbReference type="NCBIfam" id="TIGR03086">
    <property type="entry name" value="TIGR03086 family metal-binding protein"/>
    <property type="match status" value="1"/>
</dbReference>
<name>A0ABW7WXE9_9NOCA</name>
<proteinExistence type="predicted"/>
<dbReference type="Gene3D" id="1.20.120.450">
    <property type="entry name" value="dinb family like domain"/>
    <property type="match status" value="1"/>
</dbReference>
<evidence type="ECO:0000259" key="1">
    <source>
        <dbReference type="Pfam" id="PF11716"/>
    </source>
</evidence>